<protein>
    <submittedName>
        <fullName evidence="2">Uncharacterized protein</fullName>
    </submittedName>
</protein>
<evidence type="ECO:0000313" key="2">
    <source>
        <dbReference type="EMBL" id="TGB14596.1"/>
    </source>
</evidence>
<evidence type="ECO:0000256" key="1">
    <source>
        <dbReference type="SAM" id="MobiDB-lite"/>
    </source>
</evidence>
<accession>A0A4Z0HD53</accession>
<keyword evidence="3" id="KW-1185">Reference proteome</keyword>
<dbReference type="Proteomes" id="UP000297948">
    <property type="component" value="Unassembled WGS sequence"/>
</dbReference>
<proteinExistence type="predicted"/>
<dbReference type="EMBL" id="SRID01000049">
    <property type="protein sequence ID" value="TGB14596.1"/>
    <property type="molecule type" value="Genomic_DNA"/>
</dbReference>
<comment type="caution">
    <text evidence="2">The sequence shown here is derived from an EMBL/GenBank/DDBJ whole genome shotgun (WGS) entry which is preliminary data.</text>
</comment>
<dbReference type="AlphaFoldDB" id="A0A4Z0HD53"/>
<gene>
    <name evidence="2" type="ORF">E4099_08135</name>
</gene>
<name>A0A4Z0HD53_9ACTN</name>
<dbReference type="OrthoDB" id="4321277at2"/>
<evidence type="ECO:0000313" key="3">
    <source>
        <dbReference type="Proteomes" id="UP000297948"/>
    </source>
</evidence>
<feature type="region of interest" description="Disordered" evidence="1">
    <location>
        <begin position="34"/>
        <end position="67"/>
    </location>
</feature>
<reference evidence="2 3" key="1">
    <citation type="submission" date="2019-03" db="EMBL/GenBank/DDBJ databases">
        <authorList>
            <person name="Gonzalez-Pimentel J.L."/>
        </authorList>
    </citation>
    <scope>NUCLEOTIDE SEQUENCE [LARGE SCALE GENOMIC DNA]</scope>
    <source>
        <strain evidence="2 3">JCM 31289</strain>
    </source>
</reference>
<organism evidence="2 3">
    <name type="scientific">Streptomyces palmae</name>
    <dbReference type="NCBI Taxonomy" id="1701085"/>
    <lineage>
        <taxon>Bacteria</taxon>
        <taxon>Bacillati</taxon>
        <taxon>Actinomycetota</taxon>
        <taxon>Actinomycetes</taxon>
        <taxon>Kitasatosporales</taxon>
        <taxon>Streptomycetaceae</taxon>
        <taxon>Streptomyces</taxon>
    </lineage>
</organism>
<dbReference type="RefSeq" id="WP_135338281.1">
    <property type="nucleotide sequence ID" value="NZ_SRID01000049.1"/>
</dbReference>
<sequence>MSSHPYPDDLLAAQLELHQTRAAHEALCRTLPWSTEPMPGWTAEQSTMSAAGPRTVTRPESPGYTPEQAAAKQRLEGRLLELTAAVSTHPFWDTLQGEARVEARMQLKHAHDEDAASAAA</sequence>